<gene>
    <name evidence="4" type="primary">arsC_1</name>
    <name evidence="3" type="synonym">arsC_2</name>
    <name evidence="3" type="ORF">TL5118_02003</name>
    <name evidence="4" type="ORF">TL5120_00883</name>
</gene>
<evidence type="ECO:0000313" key="3">
    <source>
        <dbReference type="EMBL" id="CUH67035.1"/>
    </source>
</evidence>
<dbReference type="InterPro" id="IPR036196">
    <property type="entry name" value="Ptyr_pPase_sf"/>
</dbReference>
<dbReference type="GO" id="GO:0046685">
    <property type="term" value="P:response to arsenic-containing substance"/>
    <property type="evidence" value="ECO:0007669"/>
    <property type="project" value="UniProtKB-KW"/>
</dbReference>
<reference evidence="4 6" key="2">
    <citation type="submission" date="2015-09" db="EMBL/GenBank/DDBJ databases">
        <authorList>
            <consortium name="Swine Surveillance"/>
        </authorList>
    </citation>
    <scope>NUCLEOTIDE SEQUENCE [LARGE SCALE GENOMIC DNA]</scope>
    <source>
        <strain evidence="4 6">5120</strain>
    </source>
</reference>
<dbReference type="Proteomes" id="UP000051086">
    <property type="component" value="Unassembled WGS sequence"/>
</dbReference>
<evidence type="ECO:0000313" key="6">
    <source>
        <dbReference type="Proteomes" id="UP000051887"/>
    </source>
</evidence>
<dbReference type="Gene3D" id="3.40.50.2300">
    <property type="match status" value="1"/>
</dbReference>
<evidence type="ECO:0000313" key="4">
    <source>
        <dbReference type="EMBL" id="CUH71103.1"/>
    </source>
</evidence>
<evidence type="ECO:0000313" key="5">
    <source>
        <dbReference type="Proteomes" id="UP000051086"/>
    </source>
</evidence>
<dbReference type="Pfam" id="PF01451">
    <property type="entry name" value="LMWPc"/>
    <property type="match status" value="1"/>
</dbReference>
<protein>
    <submittedName>
        <fullName evidence="4">Arsenate reductase</fullName>
        <ecNumber evidence="4">1.20.4.-</ecNumber>
    </submittedName>
</protein>
<dbReference type="InterPro" id="IPR023485">
    <property type="entry name" value="Ptyr_pPase"/>
</dbReference>
<dbReference type="SUPFAM" id="SSF52788">
    <property type="entry name" value="Phosphotyrosine protein phosphatases I"/>
    <property type="match status" value="1"/>
</dbReference>
<dbReference type="GO" id="GO:0016491">
    <property type="term" value="F:oxidoreductase activity"/>
    <property type="evidence" value="ECO:0007669"/>
    <property type="project" value="UniProtKB-KW"/>
</dbReference>
<accession>A0A0N7LX73</accession>
<dbReference type="EMBL" id="CYSC01000016">
    <property type="protein sequence ID" value="CUH71103.1"/>
    <property type="molecule type" value="Genomic_DNA"/>
</dbReference>
<evidence type="ECO:0000256" key="1">
    <source>
        <dbReference type="ARBA" id="ARBA00022849"/>
    </source>
</evidence>
<proteinExistence type="predicted"/>
<dbReference type="Proteomes" id="UP000051887">
    <property type="component" value="Unassembled WGS sequence"/>
</dbReference>
<dbReference type="EMBL" id="CYSB01000028">
    <property type="protein sequence ID" value="CUH67035.1"/>
    <property type="molecule type" value="Genomic_DNA"/>
</dbReference>
<feature type="domain" description="Phosphotyrosine protein phosphatase I" evidence="2">
    <location>
        <begin position="5"/>
        <end position="143"/>
    </location>
</feature>
<keyword evidence="1" id="KW-0059">Arsenical resistance</keyword>
<reference evidence="3 5" key="1">
    <citation type="submission" date="2015-09" db="EMBL/GenBank/DDBJ databases">
        <authorList>
            <person name="Rodrigo-Torres L."/>
            <person name="Arahal D.R."/>
        </authorList>
    </citation>
    <scope>NUCLEOTIDE SEQUENCE [LARGE SCALE GENOMIC DNA]</scope>
    <source>
        <strain evidence="3 5">CECT 5118</strain>
    </source>
</reference>
<keyword evidence="4" id="KW-0560">Oxidoreductase</keyword>
<dbReference type="EC" id="1.20.4.-" evidence="4"/>
<dbReference type="CDD" id="cd16345">
    <property type="entry name" value="LMWP_ArsC"/>
    <property type="match status" value="1"/>
</dbReference>
<dbReference type="PANTHER" id="PTHR43428:SF1">
    <property type="entry name" value="ARSENATE REDUCTASE"/>
    <property type="match status" value="1"/>
</dbReference>
<keyword evidence="5" id="KW-1185">Reference proteome</keyword>
<name>A0A0N7LX73_9RHOB</name>
<organism evidence="4 6">
    <name type="scientific">Thalassovita autumnalis</name>
    <dbReference type="NCBI Taxonomy" id="2072972"/>
    <lineage>
        <taxon>Bacteria</taxon>
        <taxon>Pseudomonadati</taxon>
        <taxon>Pseudomonadota</taxon>
        <taxon>Alphaproteobacteria</taxon>
        <taxon>Rhodobacterales</taxon>
        <taxon>Roseobacteraceae</taxon>
        <taxon>Thalassovita</taxon>
    </lineage>
</organism>
<sequence>MGDIKNVLVLCTGNSARSVLGEVLINELGKGRFRAYSAGSQPTGKPNPFAVELLDGLGYDTSYVRSKSWDEFSGEGAVQMDYVITVCSSAAGETCPYWAGAPVSAHWGIPDPAGAGETDEENRAAFRQAHQRMEARVKAFLALPLGEMDAAAQKNALNLIGTELEGAA</sequence>
<dbReference type="AlphaFoldDB" id="A0A0N7LX73"/>
<evidence type="ECO:0000259" key="2">
    <source>
        <dbReference type="SMART" id="SM00226"/>
    </source>
</evidence>
<dbReference type="SMART" id="SM00226">
    <property type="entry name" value="LMWPc"/>
    <property type="match status" value="1"/>
</dbReference>
<dbReference type="PANTHER" id="PTHR43428">
    <property type="entry name" value="ARSENATE REDUCTASE"/>
    <property type="match status" value="1"/>
</dbReference>
<dbReference type="RefSeq" id="WP_058242419.1">
    <property type="nucleotide sequence ID" value="NZ_CYSB01000028.1"/>
</dbReference>